<evidence type="ECO:0000256" key="3">
    <source>
        <dbReference type="ARBA" id="ARBA00022475"/>
    </source>
</evidence>
<comment type="subunit">
    <text evidence="15">F-type ATPases have 2 components, F(1) - the catalytic core - and F(0) - the membrane proton channel. F(1) has five subunits: alpha(3), beta(3), gamma(1), delta(1), epsilon(1). F(0) has three main subunits: a(1), b(2) and c(10-14). The alpha and beta chains form an alternating ring which encloses part of the gamma chain. F(1) is attached to F(0) by a central stalk formed by the gamma and epsilon chains, while a peripheral stalk is formed by the delta and b chains.</text>
</comment>
<comment type="subunit">
    <text evidence="13">F-type ATPases have 2 components, F(1) - the catalytic core - and F(0) - the membrane proton channel. F(1) has five subunits: alpha(3), beta(3), gamma(1), delta(1), epsilon(1). F(0) has four main subunits: a(1), b(2) and c(10-14). The alpha and beta chains form an alternating ring which encloses part of the gamma chain. F(1) is attached to F(0) by a central stalk formed by the gamma and epsilon chains, while a peripheral stalk is formed by the delta and b chains.</text>
</comment>
<evidence type="ECO:0000256" key="2">
    <source>
        <dbReference type="ARBA" id="ARBA00022448"/>
    </source>
</evidence>
<evidence type="ECO:0000256" key="10">
    <source>
        <dbReference type="ARBA" id="ARBA00023310"/>
    </source>
</evidence>
<dbReference type="GO" id="GO:0045259">
    <property type="term" value="C:proton-transporting ATP synthase complex"/>
    <property type="evidence" value="ECO:0007669"/>
    <property type="project" value="UniProtKB-KW"/>
</dbReference>
<evidence type="ECO:0000256" key="7">
    <source>
        <dbReference type="ARBA" id="ARBA00022989"/>
    </source>
</evidence>
<keyword evidence="4 15" id="KW-0138">CF(0)</keyword>
<dbReference type="InterPro" id="IPR050059">
    <property type="entry name" value="ATP_synthase_B_chain"/>
</dbReference>
<dbReference type="GO" id="GO:0005886">
    <property type="term" value="C:plasma membrane"/>
    <property type="evidence" value="ECO:0007669"/>
    <property type="project" value="UniProtKB-SubCell"/>
</dbReference>
<keyword evidence="3 15" id="KW-1003">Cell membrane</keyword>
<dbReference type="GO" id="GO:0012505">
    <property type="term" value="C:endomembrane system"/>
    <property type="evidence" value="ECO:0007669"/>
    <property type="project" value="UniProtKB-SubCell"/>
</dbReference>
<keyword evidence="2 15" id="KW-0813">Transport</keyword>
<evidence type="ECO:0000256" key="12">
    <source>
        <dbReference type="ARBA" id="ARBA00025614"/>
    </source>
</evidence>
<comment type="similarity">
    <text evidence="1 15 16">Belongs to the ATPase B chain family.</text>
</comment>
<evidence type="ECO:0000256" key="4">
    <source>
        <dbReference type="ARBA" id="ARBA00022547"/>
    </source>
</evidence>
<keyword evidence="8 15" id="KW-0406">Ion transport</keyword>
<evidence type="ECO:0000256" key="14">
    <source>
        <dbReference type="ARBA" id="ARBA00037847"/>
    </source>
</evidence>
<dbReference type="NCBIfam" id="TIGR01144">
    <property type="entry name" value="ATP_synt_b"/>
    <property type="match status" value="1"/>
</dbReference>
<dbReference type="RefSeq" id="WP_252856260.1">
    <property type="nucleotide sequence ID" value="NZ_JAMXLR010000095.1"/>
</dbReference>
<comment type="subcellular location">
    <subcellularLocation>
        <location evidence="15">Cell membrane</location>
        <topology evidence="15">Single-pass membrane protein</topology>
    </subcellularLocation>
    <subcellularLocation>
        <location evidence="14">Endomembrane system</location>
        <topology evidence="14">Single-pass membrane protein</topology>
    </subcellularLocation>
</comment>
<comment type="function">
    <text evidence="12">Component of the F(0) channel, it forms part of the peripheral stalk, linking F(1) to F(0). The b'-subunit is a diverged and duplicated form of b found in plants and photosynthetic bacteria.</text>
</comment>
<dbReference type="Pfam" id="PF00430">
    <property type="entry name" value="ATP-synt_B"/>
    <property type="match status" value="1"/>
</dbReference>
<accession>A0A9X2JKD8</accession>
<dbReference type="HAMAP" id="MF_01398">
    <property type="entry name" value="ATP_synth_b_bprime"/>
    <property type="match status" value="1"/>
</dbReference>
<dbReference type="CDD" id="cd06503">
    <property type="entry name" value="ATP-synt_Fo_b"/>
    <property type="match status" value="1"/>
</dbReference>
<keyword evidence="17" id="KW-0175">Coiled coil</keyword>
<evidence type="ECO:0000256" key="11">
    <source>
        <dbReference type="ARBA" id="ARBA00025198"/>
    </source>
</evidence>
<keyword evidence="10 15" id="KW-0066">ATP synthesis</keyword>
<keyword evidence="7 15" id="KW-1133">Transmembrane helix</keyword>
<evidence type="ECO:0000256" key="9">
    <source>
        <dbReference type="ARBA" id="ARBA00023136"/>
    </source>
</evidence>
<protein>
    <recommendedName>
        <fullName evidence="15">ATP synthase subunit b</fullName>
    </recommendedName>
    <alternativeName>
        <fullName evidence="15">ATP synthase F(0) sector subunit b</fullName>
    </alternativeName>
    <alternativeName>
        <fullName evidence="15">ATPase subunit I</fullName>
    </alternativeName>
    <alternativeName>
        <fullName evidence="15">F-type ATPase subunit b</fullName>
        <shortName evidence="15">F-ATPase subunit b</shortName>
    </alternativeName>
</protein>
<keyword evidence="9 15" id="KW-0472">Membrane</keyword>
<dbReference type="PANTHER" id="PTHR33445">
    <property type="entry name" value="ATP SYNTHASE SUBUNIT B', CHLOROPLASTIC"/>
    <property type="match status" value="1"/>
</dbReference>
<dbReference type="PANTHER" id="PTHR33445:SF1">
    <property type="entry name" value="ATP SYNTHASE SUBUNIT B"/>
    <property type="match status" value="1"/>
</dbReference>
<evidence type="ECO:0000256" key="5">
    <source>
        <dbReference type="ARBA" id="ARBA00022692"/>
    </source>
</evidence>
<keyword evidence="19" id="KW-1185">Reference proteome</keyword>
<dbReference type="EMBL" id="JAMXLR010000095">
    <property type="protein sequence ID" value="MCO6048148.1"/>
    <property type="molecule type" value="Genomic_DNA"/>
</dbReference>
<feature type="coiled-coil region" evidence="17">
    <location>
        <begin position="98"/>
        <end position="180"/>
    </location>
</feature>
<organism evidence="18 19">
    <name type="scientific">Aeoliella straminimaris</name>
    <dbReference type="NCBI Taxonomy" id="2954799"/>
    <lineage>
        <taxon>Bacteria</taxon>
        <taxon>Pseudomonadati</taxon>
        <taxon>Planctomycetota</taxon>
        <taxon>Planctomycetia</taxon>
        <taxon>Pirellulales</taxon>
        <taxon>Lacipirellulaceae</taxon>
        <taxon>Aeoliella</taxon>
    </lineage>
</organism>
<reference evidence="18" key="1">
    <citation type="submission" date="2022-06" db="EMBL/GenBank/DDBJ databases">
        <title>Aeoliella straminimaris, a novel planctomycete from sediments.</title>
        <authorList>
            <person name="Vitorino I.R."/>
            <person name="Lage O.M."/>
        </authorList>
    </citation>
    <scope>NUCLEOTIDE SEQUENCE</scope>
    <source>
        <strain evidence="18">ICT_H6.2</strain>
    </source>
</reference>
<dbReference type="InterPro" id="IPR005864">
    <property type="entry name" value="ATP_synth_F0_bsu_bac"/>
</dbReference>
<dbReference type="GO" id="GO:0046961">
    <property type="term" value="F:proton-transporting ATPase activity, rotational mechanism"/>
    <property type="evidence" value="ECO:0007669"/>
    <property type="project" value="TreeGrafter"/>
</dbReference>
<dbReference type="GO" id="GO:0046933">
    <property type="term" value="F:proton-transporting ATP synthase activity, rotational mechanism"/>
    <property type="evidence" value="ECO:0007669"/>
    <property type="project" value="UniProtKB-UniRule"/>
</dbReference>
<comment type="caution">
    <text evidence="18">The sequence shown here is derived from an EMBL/GenBank/DDBJ whole genome shotgun (WGS) entry which is preliminary data.</text>
</comment>
<evidence type="ECO:0000256" key="1">
    <source>
        <dbReference type="ARBA" id="ARBA00005513"/>
    </source>
</evidence>
<gene>
    <name evidence="15 18" type="primary">atpF</name>
    <name evidence="18" type="ORF">NG895_29995</name>
</gene>
<evidence type="ECO:0000256" key="6">
    <source>
        <dbReference type="ARBA" id="ARBA00022781"/>
    </source>
</evidence>
<name>A0A9X2JKD8_9BACT</name>
<dbReference type="InterPro" id="IPR002146">
    <property type="entry name" value="ATP_synth_b/b'su_bac/chlpt"/>
</dbReference>
<evidence type="ECO:0000313" key="18">
    <source>
        <dbReference type="EMBL" id="MCO6048148.1"/>
    </source>
</evidence>
<evidence type="ECO:0000256" key="8">
    <source>
        <dbReference type="ARBA" id="ARBA00023065"/>
    </source>
</evidence>
<keyword evidence="5 15" id="KW-0812">Transmembrane</keyword>
<proteinExistence type="inferred from homology"/>
<evidence type="ECO:0000256" key="17">
    <source>
        <dbReference type="SAM" id="Coils"/>
    </source>
</evidence>
<evidence type="ECO:0000256" key="15">
    <source>
        <dbReference type="HAMAP-Rule" id="MF_01398"/>
    </source>
</evidence>
<dbReference type="AlphaFoldDB" id="A0A9X2JKD8"/>
<sequence>MSAVQPVFRWLLAGYLLVILAGGATTVRAAEHAGGEAADAAHHGAAESGGGNPLLVDPDLAIYTAIVFGVLVLVLWKFAWGPIVTALDTREQTVRDHLAAAEAKHEEAKGLLAAHEARLAMAKDEVREMLEEARRDAEATKTQIVAEAESAASARHDRVIRDIEQARDSAVRQLAETSANLAVDLAGKVVQQNLTAEQQAELVREATGKLAAASPSNN</sequence>
<dbReference type="Proteomes" id="UP001155241">
    <property type="component" value="Unassembled WGS sequence"/>
</dbReference>
<evidence type="ECO:0000313" key="19">
    <source>
        <dbReference type="Proteomes" id="UP001155241"/>
    </source>
</evidence>
<comment type="function">
    <text evidence="11 15">F(1)F(0) ATP synthase produces ATP from ADP in the presence of a proton or sodium gradient. F-type ATPases consist of two structural domains, F(1) containing the extramembraneous catalytic core and F(0) containing the membrane proton channel, linked together by a central stalk and a peripheral stalk. During catalysis, ATP synthesis in the catalytic domain of F(1) is coupled via a rotary mechanism of the central stalk subunits to proton translocation.</text>
</comment>
<keyword evidence="6 15" id="KW-0375">Hydrogen ion transport</keyword>
<feature type="transmembrane region" description="Helical" evidence="15">
    <location>
        <begin position="60"/>
        <end position="80"/>
    </location>
</feature>
<evidence type="ECO:0000256" key="13">
    <source>
        <dbReference type="ARBA" id="ARBA00026054"/>
    </source>
</evidence>
<evidence type="ECO:0000256" key="16">
    <source>
        <dbReference type="RuleBase" id="RU003848"/>
    </source>
</evidence>